<dbReference type="KEGG" id="pabo:BCY86_02780"/>
<evidence type="ECO:0000313" key="2">
    <source>
        <dbReference type="Proteomes" id="UP000185544"/>
    </source>
</evidence>
<dbReference type="Gene3D" id="3.40.50.1820">
    <property type="entry name" value="alpha/beta hydrolase"/>
    <property type="match status" value="1"/>
</dbReference>
<dbReference type="InterPro" id="IPR029058">
    <property type="entry name" value="AB_hydrolase_fold"/>
</dbReference>
<reference evidence="1 2" key="1">
    <citation type="submission" date="2016-08" db="EMBL/GenBank/DDBJ databases">
        <title>Identification and validation of antigenic proteins from Pajaroellobacter abortibovis using de-novo genome sequence assembly and reverse vaccinology.</title>
        <authorList>
            <person name="Welly B.T."/>
            <person name="Miller M.R."/>
            <person name="Stott J.L."/>
            <person name="Blanchard M.T."/>
            <person name="Islas-Trejo A.D."/>
            <person name="O'Rourke S.M."/>
            <person name="Young A.E."/>
            <person name="Medrano J.F."/>
            <person name="Van Eenennaam A.L."/>
        </authorList>
    </citation>
    <scope>NUCLEOTIDE SEQUENCE [LARGE SCALE GENOMIC DNA]</scope>
    <source>
        <strain evidence="1 2">BTF92-0548A/99-0131</strain>
    </source>
</reference>
<dbReference type="SUPFAM" id="SSF53474">
    <property type="entry name" value="alpha/beta-Hydrolases"/>
    <property type="match status" value="1"/>
</dbReference>
<dbReference type="Proteomes" id="UP000185544">
    <property type="component" value="Chromosome"/>
</dbReference>
<evidence type="ECO:0000313" key="1">
    <source>
        <dbReference type="EMBL" id="APR99715.1"/>
    </source>
</evidence>
<dbReference type="RefSeq" id="WP_075276362.1">
    <property type="nucleotide sequence ID" value="NZ_CP016908.1"/>
</dbReference>
<evidence type="ECO:0008006" key="3">
    <source>
        <dbReference type="Google" id="ProtNLM"/>
    </source>
</evidence>
<proteinExistence type="predicted"/>
<dbReference type="AlphaFoldDB" id="A0A1L6MWB9"/>
<sequence>MVAALQVICDRPDATPWCQEISAPTLVIAVADDPLIPSPVLQALAHSMPRAVYWLLPSVAHLSNVETPSSCGLD</sequence>
<dbReference type="EMBL" id="CP016908">
    <property type="protein sequence ID" value="APR99715.1"/>
    <property type="molecule type" value="Genomic_DNA"/>
</dbReference>
<dbReference type="STRING" id="1882918.BCY86_02780"/>
<protein>
    <recommendedName>
        <fullName evidence="3">AB hydrolase-1 domain-containing protein</fullName>
    </recommendedName>
</protein>
<keyword evidence="2" id="KW-1185">Reference proteome</keyword>
<name>A0A1L6MWB9_9BACT</name>
<gene>
    <name evidence="1" type="ORF">BCY86_02780</name>
</gene>
<accession>A0A1L6MWB9</accession>
<organism evidence="1 2">
    <name type="scientific">Pajaroellobacter abortibovis</name>
    <dbReference type="NCBI Taxonomy" id="1882918"/>
    <lineage>
        <taxon>Bacteria</taxon>
        <taxon>Pseudomonadati</taxon>
        <taxon>Myxococcota</taxon>
        <taxon>Polyangia</taxon>
        <taxon>Polyangiales</taxon>
        <taxon>Polyangiaceae</taxon>
    </lineage>
</organism>
<dbReference type="OrthoDB" id="9805423at2"/>